<evidence type="ECO:0000313" key="2">
    <source>
        <dbReference type="EMBL" id="MBM7571910.1"/>
    </source>
</evidence>
<dbReference type="Gene3D" id="1.10.287.910">
    <property type="entry name" value="bacterial mercury transporter, merf"/>
    <property type="match status" value="1"/>
</dbReference>
<keyword evidence="1" id="KW-1133">Transmembrane helix</keyword>
<sequence length="80" mass="8583">MKDNKLFATGIGAFSLCVLCCVAPFLAIGLGAIGLGFLTGYLNYVILPIIAILIGIIFYKWKQKKSKSLCKTGKCKCCSS</sequence>
<name>A0ABS2N195_9BACI</name>
<feature type="transmembrane region" description="Helical" evidence="1">
    <location>
        <begin position="12"/>
        <end position="35"/>
    </location>
</feature>
<dbReference type="NCBIfam" id="NF033565">
    <property type="entry name" value="trans_MerF"/>
    <property type="match status" value="1"/>
</dbReference>
<dbReference type="EMBL" id="JAFBDR010000012">
    <property type="protein sequence ID" value="MBM7571910.1"/>
    <property type="molecule type" value="Genomic_DNA"/>
</dbReference>
<keyword evidence="1" id="KW-0472">Membrane</keyword>
<evidence type="ECO:0000313" key="3">
    <source>
        <dbReference type="Proteomes" id="UP001296943"/>
    </source>
</evidence>
<comment type="caution">
    <text evidence="2">The sequence shown here is derived from an EMBL/GenBank/DDBJ whole genome shotgun (WGS) entry which is preliminary data.</text>
</comment>
<keyword evidence="3" id="KW-1185">Reference proteome</keyword>
<reference evidence="2 3" key="1">
    <citation type="submission" date="2021-01" db="EMBL/GenBank/DDBJ databases">
        <title>Genomic Encyclopedia of Type Strains, Phase IV (KMG-IV): sequencing the most valuable type-strain genomes for metagenomic binning, comparative biology and taxonomic classification.</title>
        <authorList>
            <person name="Goeker M."/>
        </authorList>
    </citation>
    <scope>NUCLEOTIDE SEQUENCE [LARGE SCALE GENOMIC DNA]</scope>
    <source>
        <strain evidence="2 3">DSM 23711</strain>
    </source>
</reference>
<dbReference type="Pfam" id="PF11431">
    <property type="entry name" value="Transport_MerF"/>
    <property type="match status" value="1"/>
</dbReference>
<accession>A0ABS2N195</accession>
<organism evidence="2 3">
    <name type="scientific">Aquibacillus albus</name>
    <dbReference type="NCBI Taxonomy" id="1168171"/>
    <lineage>
        <taxon>Bacteria</taxon>
        <taxon>Bacillati</taxon>
        <taxon>Bacillota</taxon>
        <taxon>Bacilli</taxon>
        <taxon>Bacillales</taxon>
        <taxon>Bacillaceae</taxon>
        <taxon>Aquibacillus</taxon>
    </lineage>
</organism>
<protein>
    <submittedName>
        <fullName evidence="2">Mercuric ion transport protein</fullName>
    </submittedName>
</protein>
<gene>
    <name evidence="2" type="ORF">JOC48_002411</name>
</gene>
<feature type="transmembrane region" description="Helical" evidence="1">
    <location>
        <begin position="41"/>
        <end position="59"/>
    </location>
</feature>
<evidence type="ECO:0000256" key="1">
    <source>
        <dbReference type="SAM" id="Phobius"/>
    </source>
</evidence>
<keyword evidence="1" id="KW-0812">Transmembrane</keyword>
<dbReference type="Proteomes" id="UP001296943">
    <property type="component" value="Unassembled WGS sequence"/>
</dbReference>
<dbReference type="RefSeq" id="WP_204499910.1">
    <property type="nucleotide sequence ID" value="NZ_JAFBDR010000012.1"/>
</dbReference>
<proteinExistence type="predicted"/>
<dbReference type="InterPro" id="IPR021091">
    <property type="entry name" value="Mercury_ion_transport_MerF"/>
</dbReference>